<dbReference type="Proteomes" id="UP001501343">
    <property type="component" value="Unassembled WGS sequence"/>
</dbReference>
<dbReference type="SUPFAM" id="SSF103473">
    <property type="entry name" value="MFS general substrate transporter"/>
    <property type="match status" value="1"/>
</dbReference>
<feature type="transmembrane region" description="Helical" evidence="5">
    <location>
        <begin position="367"/>
        <end position="386"/>
    </location>
</feature>
<keyword evidence="4 5" id="KW-0472">Membrane</keyword>
<sequence>MLSNVATGAATGSFLTLLLPPFVTDVTGQPWRVGVIFAALSLAAAVGPWVGAVVDRTRTHRVALTGSIAAMAAAYALLAIDAAVEWYSPLFGLLLGAAWATQGTIGPALIVGSPDPAAVTARRLTVYSLAYPAGVLFGAVIVAVSLALGVEPGAIFLVCALTLAGFAMVTWATAGPISRSLAASDTARPTTDREYATKSTVQRGQVTAFAAFLAVVFLSSLGSNGLVSQLANIMPAVYGFTPVATALLVGIAGLLNIATLILAGRAMARSTSMRVFTVGTVIRGVGALAMALIGLITSPVLILAALAMLVAYQGIPIPRLAAPDLAARLETRSPTRANGYYFASSALGSALGCVAAGLAAMSGYESVLWLASVAGLAASATALIWLPRAYR</sequence>
<accession>A0ABN2PVI6</accession>
<dbReference type="PROSITE" id="PS50850">
    <property type="entry name" value="MFS"/>
    <property type="match status" value="1"/>
</dbReference>
<feature type="transmembrane region" description="Helical" evidence="5">
    <location>
        <begin position="154"/>
        <end position="174"/>
    </location>
</feature>
<evidence type="ECO:0000256" key="5">
    <source>
        <dbReference type="SAM" id="Phobius"/>
    </source>
</evidence>
<feature type="transmembrane region" description="Helical" evidence="5">
    <location>
        <begin position="86"/>
        <end position="112"/>
    </location>
</feature>
<reference evidence="7 8" key="1">
    <citation type="journal article" date="2019" name="Int. J. Syst. Evol. Microbiol.">
        <title>The Global Catalogue of Microorganisms (GCM) 10K type strain sequencing project: providing services to taxonomists for standard genome sequencing and annotation.</title>
        <authorList>
            <consortium name="The Broad Institute Genomics Platform"/>
            <consortium name="The Broad Institute Genome Sequencing Center for Infectious Disease"/>
            <person name="Wu L."/>
            <person name="Ma J."/>
        </authorList>
    </citation>
    <scope>NUCLEOTIDE SEQUENCE [LARGE SCALE GENOMIC DNA]</scope>
    <source>
        <strain evidence="7 8">JCM 14900</strain>
    </source>
</reference>
<evidence type="ECO:0000256" key="2">
    <source>
        <dbReference type="ARBA" id="ARBA00022692"/>
    </source>
</evidence>
<comment type="caution">
    <text evidence="7">The sequence shown here is derived from an EMBL/GenBank/DDBJ whole genome shotgun (WGS) entry which is preliminary data.</text>
</comment>
<feature type="transmembrane region" description="Helical" evidence="5">
    <location>
        <begin position="300"/>
        <end position="318"/>
    </location>
</feature>
<dbReference type="EMBL" id="BAAAOF010000005">
    <property type="protein sequence ID" value="GAA1933221.1"/>
    <property type="molecule type" value="Genomic_DNA"/>
</dbReference>
<feature type="transmembrane region" description="Helical" evidence="5">
    <location>
        <begin position="61"/>
        <end position="80"/>
    </location>
</feature>
<keyword evidence="8" id="KW-1185">Reference proteome</keyword>
<gene>
    <name evidence="7" type="ORF">GCM10009775_26510</name>
</gene>
<dbReference type="InterPro" id="IPR020846">
    <property type="entry name" value="MFS_dom"/>
</dbReference>
<keyword evidence="3 5" id="KW-1133">Transmembrane helix</keyword>
<feature type="transmembrane region" description="Helical" evidence="5">
    <location>
        <begin position="239"/>
        <end position="263"/>
    </location>
</feature>
<dbReference type="Gene3D" id="1.20.1250.20">
    <property type="entry name" value="MFS general substrate transporter like domains"/>
    <property type="match status" value="2"/>
</dbReference>
<evidence type="ECO:0000256" key="1">
    <source>
        <dbReference type="ARBA" id="ARBA00004651"/>
    </source>
</evidence>
<name>A0ABN2PVI6_9MICO</name>
<evidence type="ECO:0000256" key="3">
    <source>
        <dbReference type="ARBA" id="ARBA00022989"/>
    </source>
</evidence>
<evidence type="ECO:0000259" key="6">
    <source>
        <dbReference type="PROSITE" id="PS50850"/>
    </source>
</evidence>
<feature type="transmembrane region" description="Helical" evidence="5">
    <location>
        <begin position="275"/>
        <end position="294"/>
    </location>
</feature>
<dbReference type="InterPro" id="IPR011701">
    <property type="entry name" value="MFS"/>
</dbReference>
<dbReference type="RefSeq" id="WP_248147596.1">
    <property type="nucleotide sequence ID" value="NZ_BAAAOF010000005.1"/>
</dbReference>
<organism evidence="7 8">
    <name type="scientific">Microbacterium aoyamense</name>
    <dbReference type="NCBI Taxonomy" id="344166"/>
    <lineage>
        <taxon>Bacteria</taxon>
        <taxon>Bacillati</taxon>
        <taxon>Actinomycetota</taxon>
        <taxon>Actinomycetes</taxon>
        <taxon>Micrococcales</taxon>
        <taxon>Microbacteriaceae</taxon>
        <taxon>Microbacterium</taxon>
    </lineage>
</organism>
<proteinExistence type="predicted"/>
<keyword evidence="2 5" id="KW-0812">Transmembrane</keyword>
<feature type="transmembrane region" description="Helical" evidence="5">
    <location>
        <begin position="206"/>
        <end position="227"/>
    </location>
</feature>
<comment type="subcellular location">
    <subcellularLocation>
        <location evidence="1">Cell membrane</location>
        <topology evidence="1">Multi-pass membrane protein</topology>
    </subcellularLocation>
</comment>
<feature type="transmembrane region" description="Helical" evidence="5">
    <location>
        <begin position="339"/>
        <end position="361"/>
    </location>
</feature>
<evidence type="ECO:0000313" key="8">
    <source>
        <dbReference type="Proteomes" id="UP001501343"/>
    </source>
</evidence>
<feature type="transmembrane region" description="Helical" evidence="5">
    <location>
        <begin position="34"/>
        <end position="54"/>
    </location>
</feature>
<evidence type="ECO:0000256" key="4">
    <source>
        <dbReference type="ARBA" id="ARBA00023136"/>
    </source>
</evidence>
<protein>
    <recommendedName>
        <fullName evidence="6">Major facilitator superfamily (MFS) profile domain-containing protein</fullName>
    </recommendedName>
</protein>
<feature type="domain" description="Major facilitator superfamily (MFS) profile" evidence="6">
    <location>
        <begin position="1"/>
        <end position="390"/>
    </location>
</feature>
<dbReference type="Pfam" id="PF07690">
    <property type="entry name" value="MFS_1"/>
    <property type="match status" value="1"/>
</dbReference>
<dbReference type="InterPro" id="IPR036259">
    <property type="entry name" value="MFS_trans_sf"/>
</dbReference>
<evidence type="ECO:0000313" key="7">
    <source>
        <dbReference type="EMBL" id="GAA1933221.1"/>
    </source>
</evidence>
<feature type="transmembrane region" description="Helical" evidence="5">
    <location>
        <begin position="124"/>
        <end position="148"/>
    </location>
</feature>